<dbReference type="EMBL" id="PYAV01000001">
    <property type="protein sequence ID" value="PSL51299.1"/>
    <property type="molecule type" value="Genomic_DNA"/>
</dbReference>
<reference evidence="1 2" key="1">
    <citation type="submission" date="2018-03" db="EMBL/GenBank/DDBJ databases">
        <title>Genomic Encyclopedia of Type Strains, Phase III (KMG-III): the genomes of soil and plant-associated and newly described type strains.</title>
        <authorList>
            <person name="Whitman W."/>
        </authorList>
    </citation>
    <scope>NUCLEOTIDE SEQUENCE [LARGE SCALE GENOMIC DNA]</scope>
    <source>
        <strain evidence="1 2">CGMCC 1.07653</strain>
    </source>
</reference>
<accession>A0A2P8HYL6</accession>
<sequence length="158" mass="16598">MTPYGFPMYAPASFTRAPAGFAGLLPPSAPAAHAFTRSAPMMSGQTGLFSNLLTQSGPSALFGSSRPFLQQLPGILQQAQKYMGAAQTAGSFLQQYGPMMKNLPTIFKLIQAMNQPSSQQSSSTVNSSPTVLSSENDSAINTAAHLQDAPLPAPTLYI</sequence>
<dbReference type="OrthoDB" id="2860117at2"/>
<dbReference type="InterPro" id="IPR025571">
    <property type="entry name" value="YqfQ"/>
</dbReference>
<evidence type="ECO:0000313" key="2">
    <source>
        <dbReference type="Proteomes" id="UP000242310"/>
    </source>
</evidence>
<proteinExistence type="predicted"/>
<dbReference type="Pfam" id="PF14181">
    <property type="entry name" value="YqfQ"/>
    <property type="match status" value="1"/>
</dbReference>
<name>A0A2P8HYL6_9BACI</name>
<comment type="caution">
    <text evidence="1">The sequence shown here is derived from an EMBL/GenBank/DDBJ whole genome shotgun (WGS) entry which is preliminary data.</text>
</comment>
<dbReference type="Proteomes" id="UP000242310">
    <property type="component" value="Unassembled WGS sequence"/>
</dbReference>
<evidence type="ECO:0000313" key="1">
    <source>
        <dbReference type="EMBL" id="PSL51299.1"/>
    </source>
</evidence>
<gene>
    <name evidence="1" type="ORF">B0H94_101212</name>
</gene>
<keyword evidence="2" id="KW-1185">Reference proteome</keyword>
<dbReference type="AlphaFoldDB" id="A0A2P8HYL6"/>
<organism evidence="1 2">
    <name type="scientific">Salsuginibacillus halophilus</name>
    <dbReference type="NCBI Taxonomy" id="517424"/>
    <lineage>
        <taxon>Bacteria</taxon>
        <taxon>Bacillati</taxon>
        <taxon>Bacillota</taxon>
        <taxon>Bacilli</taxon>
        <taxon>Bacillales</taxon>
        <taxon>Bacillaceae</taxon>
        <taxon>Salsuginibacillus</taxon>
    </lineage>
</organism>
<protein>
    <submittedName>
        <fullName evidence="1">YqfQ-like protein</fullName>
    </submittedName>
</protein>
<dbReference type="RefSeq" id="WP_106587373.1">
    <property type="nucleotide sequence ID" value="NZ_PYAV01000001.1"/>
</dbReference>